<organism evidence="2 3">
    <name type="scientific">Trifolium medium</name>
    <dbReference type="NCBI Taxonomy" id="97028"/>
    <lineage>
        <taxon>Eukaryota</taxon>
        <taxon>Viridiplantae</taxon>
        <taxon>Streptophyta</taxon>
        <taxon>Embryophyta</taxon>
        <taxon>Tracheophyta</taxon>
        <taxon>Spermatophyta</taxon>
        <taxon>Magnoliopsida</taxon>
        <taxon>eudicotyledons</taxon>
        <taxon>Gunneridae</taxon>
        <taxon>Pentapetalae</taxon>
        <taxon>rosids</taxon>
        <taxon>fabids</taxon>
        <taxon>Fabales</taxon>
        <taxon>Fabaceae</taxon>
        <taxon>Papilionoideae</taxon>
        <taxon>50 kb inversion clade</taxon>
        <taxon>NPAAA clade</taxon>
        <taxon>Hologalegina</taxon>
        <taxon>IRL clade</taxon>
        <taxon>Trifolieae</taxon>
        <taxon>Trifolium</taxon>
    </lineage>
</organism>
<keyword evidence="1" id="KW-0175">Coiled coil</keyword>
<evidence type="ECO:0000256" key="1">
    <source>
        <dbReference type="SAM" id="Coils"/>
    </source>
</evidence>
<sequence>TLECELLLDDRLVHLPDCSHKAKRDKSEEEQKQEIADMKNKLQEECTHVNEVKTLLEDAEQALELKDKEINEVDPFKVMKDGKFVDQEVPATPGPMDDNG</sequence>
<accession>A0A392R8G4</accession>
<dbReference type="AlphaFoldDB" id="A0A392R8G4"/>
<reference evidence="2 3" key="1">
    <citation type="journal article" date="2018" name="Front. Plant Sci.">
        <title>Red Clover (Trifolium pratense) and Zigzag Clover (T. medium) - A Picture of Genomic Similarities and Differences.</title>
        <authorList>
            <person name="Dluhosova J."/>
            <person name="Istvanek J."/>
            <person name="Nedelnik J."/>
            <person name="Repkova J."/>
        </authorList>
    </citation>
    <scope>NUCLEOTIDE SEQUENCE [LARGE SCALE GENOMIC DNA]</scope>
    <source>
        <strain evidence="3">cv. 10/8</strain>
        <tissue evidence="2">Leaf</tissue>
    </source>
</reference>
<dbReference type="Proteomes" id="UP000265520">
    <property type="component" value="Unassembled WGS sequence"/>
</dbReference>
<feature type="coiled-coil region" evidence="1">
    <location>
        <begin position="25"/>
        <end position="72"/>
    </location>
</feature>
<comment type="caution">
    <text evidence="2">The sequence shown here is derived from an EMBL/GenBank/DDBJ whole genome shotgun (WGS) entry which is preliminary data.</text>
</comment>
<name>A0A392R8G4_9FABA</name>
<evidence type="ECO:0000313" key="3">
    <source>
        <dbReference type="Proteomes" id="UP000265520"/>
    </source>
</evidence>
<evidence type="ECO:0000313" key="2">
    <source>
        <dbReference type="EMBL" id="MCI32392.1"/>
    </source>
</evidence>
<keyword evidence="3" id="KW-1185">Reference proteome</keyword>
<dbReference type="EMBL" id="LXQA010195180">
    <property type="protein sequence ID" value="MCI32392.1"/>
    <property type="molecule type" value="Genomic_DNA"/>
</dbReference>
<proteinExistence type="predicted"/>
<protein>
    <submittedName>
        <fullName evidence="2">Uncharacterized protein</fullName>
    </submittedName>
</protein>
<feature type="non-terminal residue" evidence="2">
    <location>
        <position position="1"/>
    </location>
</feature>